<proteinExistence type="predicted"/>
<organism evidence="4 5">
    <name type="scientific">Thiothrix caldifontis</name>
    <dbReference type="NCBI Taxonomy" id="525918"/>
    <lineage>
        <taxon>Bacteria</taxon>
        <taxon>Pseudomonadati</taxon>
        <taxon>Pseudomonadota</taxon>
        <taxon>Gammaproteobacteria</taxon>
        <taxon>Thiotrichales</taxon>
        <taxon>Thiotrichaceae</taxon>
        <taxon>Thiothrix</taxon>
    </lineage>
</organism>
<keyword evidence="4" id="KW-0067">ATP-binding</keyword>
<feature type="domain" description="Toprim" evidence="3">
    <location>
        <begin position="243"/>
        <end position="341"/>
    </location>
</feature>
<dbReference type="Proteomes" id="UP000199397">
    <property type="component" value="Unassembled WGS sequence"/>
</dbReference>
<accession>A0A1H4GLQ9</accession>
<dbReference type="AlphaFoldDB" id="A0A1H4GLQ9"/>
<dbReference type="InterPro" id="IPR006171">
    <property type="entry name" value="TOPRIM_dom"/>
</dbReference>
<sequence>MESAQRKAPSATNTRGHTNINDSRADYKTSGAKPPLSTADILDNFRQALIENIGHAPNTIECSGKLERFSSNGKSDDKAGWYVCHEHTLMIDQAYQWGIVCIFGNWREGSTHTWNSFSTFFRLSREAKQQLERKQQEQVAQQQAERAAKAEQARRQGVAMWESAQPANPSHPYLMRKRVGAYGIRQTGNLLLIPMCDLDGTLHSLQTIAVGRSLEKLFLKGTPKRERGLFCLIGDTLHHPQGVYLCEGYATGASLYEVYGLPVLVAFDAGNLFPVAKAYRERFPHIPLTICADNDRDPTSKGYQVGLIRAREVCAALPGVGLIVPEFPEGTPLHLSDFNDLTALLRSNANKDTTP</sequence>
<dbReference type="GO" id="GO:0004386">
    <property type="term" value="F:helicase activity"/>
    <property type="evidence" value="ECO:0007669"/>
    <property type="project" value="UniProtKB-KW"/>
</dbReference>
<evidence type="ECO:0000259" key="3">
    <source>
        <dbReference type="Pfam" id="PF13362"/>
    </source>
</evidence>
<feature type="compositionally biased region" description="Polar residues" evidence="2">
    <location>
        <begin position="10"/>
        <end position="22"/>
    </location>
</feature>
<feature type="coiled-coil region" evidence="1">
    <location>
        <begin position="124"/>
        <end position="153"/>
    </location>
</feature>
<dbReference type="InterPro" id="IPR034154">
    <property type="entry name" value="TOPRIM_DnaG/twinkle"/>
</dbReference>
<evidence type="ECO:0000256" key="1">
    <source>
        <dbReference type="SAM" id="Coils"/>
    </source>
</evidence>
<keyword evidence="4" id="KW-0547">Nucleotide-binding</keyword>
<keyword evidence="4" id="KW-0347">Helicase</keyword>
<protein>
    <submittedName>
        <fullName evidence="4">Putative DNA primase/helicase</fullName>
    </submittedName>
</protein>
<dbReference type="OrthoDB" id="784829at2"/>
<dbReference type="CDD" id="cd01029">
    <property type="entry name" value="TOPRIM_primases"/>
    <property type="match status" value="1"/>
</dbReference>
<gene>
    <name evidence="4" type="ORF">SAMN05660964_03568</name>
</gene>
<feature type="region of interest" description="Disordered" evidence="2">
    <location>
        <begin position="1"/>
        <end position="34"/>
    </location>
</feature>
<evidence type="ECO:0000256" key="2">
    <source>
        <dbReference type="SAM" id="MobiDB-lite"/>
    </source>
</evidence>
<dbReference type="RefSeq" id="WP_093070828.1">
    <property type="nucleotide sequence ID" value="NZ_FNQP01000036.1"/>
</dbReference>
<evidence type="ECO:0000313" key="4">
    <source>
        <dbReference type="EMBL" id="SEB10553.1"/>
    </source>
</evidence>
<dbReference type="STRING" id="525918.SAMN05660964_03568"/>
<reference evidence="4 5" key="1">
    <citation type="submission" date="2016-10" db="EMBL/GenBank/DDBJ databases">
        <authorList>
            <person name="de Groot N.N."/>
        </authorList>
    </citation>
    <scope>NUCLEOTIDE SEQUENCE [LARGE SCALE GENOMIC DNA]</scope>
    <source>
        <strain evidence="4 5">DSM 21228</strain>
    </source>
</reference>
<keyword evidence="5" id="KW-1185">Reference proteome</keyword>
<dbReference type="EMBL" id="FNQP01000036">
    <property type="protein sequence ID" value="SEB10553.1"/>
    <property type="molecule type" value="Genomic_DNA"/>
</dbReference>
<keyword evidence="1" id="KW-0175">Coiled coil</keyword>
<name>A0A1H4GLQ9_9GAMM</name>
<evidence type="ECO:0000313" key="5">
    <source>
        <dbReference type="Proteomes" id="UP000199397"/>
    </source>
</evidence>
<dbReference type="Pfam" id="PF13362">
    <property type="entry name" value="Toprim_3"/>
    <property type="match status" value="1"/>
</dbReference>
<keyword evidence="4" id="KW-0378">Hydrolase</keyword>